<evidence type="ECO:0000313" key="13">
    <source>
        <dbReference type="EnsemblProtists" id="EKX37248"/>
    </source>
</evidence>
<dbReference type="Gene3D" id="1.25.40.180">
    <property type="match status" value="1"/>
</dbReference>
<dbReference type="RefSeq" id="XP_005824228.1">
    <property type="nucleotide sequence ID" value="XM_005824171.1"/>
</dbReference>
<keyword evidence="5" id="KW-0539">Nucleus</keyword>
<dbReference type="GO" id="GO:0017148">
    <property type="term" value="P:negative regulation of translation"/>
    <property type="evidence" value="ECO:0007669"/>
    <property type="project" value="InterPro"/>
</dbReference>
<reference evidence="13" key="3">
    <citation type="submission" date="2015-06" db="UniProtKB">
        <authorList>
            <consortium name="EnsemblProtists"/>
        </authorList>
    </citation>
    <scope>IDENTIFICATION</scope>
</reference>
<comment type="subcellular location">
    <subcellularLocation>
        <location evidence="1">Nucleus</location>
    </subcellularLocation>
</comment>
<evidence type="ECO:0000313" key="12">
    <source>
        <dbReference type="EMBL" id="EKX37248.1"/>
    </source>
</evidence>
<dbReference type="InterPro" id="IPR024557">
    <property type="entry name" value="CNOT1_dom_4"/>
</dbReference>
<dbReference type="PaxDb" id="55529-EKX37248"/>
<evidence type="ECO:0000259" key="8">
    <source>
        <dbReference type="Pfam" id="PF12842"/>
    </source>
</evidence>
<dbReference type="Pfam" id="PF25097">
    <property type="entry name" value="ARM_Cnot1"/>
    <property type="match status" value="1"/>
</dbReference>
<keyword evidence="3" id="KW-0805">Transcription regulation</keyword>
<dbReference type="Gene3D" id="1.25.40.840">
    <property type="entry name" value="CCR4-NOT transcription complex subunit 1 TTP binding domain"/>
    <property type="match status" value="1"/>
</dbReference>
<dbReference type="Proteomes" id="UP000011087">
    <property type="component" value="Unassembled WGS sequence"/>
</dbReference>
<evidence type="ECO:0000259" key="7">
    <source>
        <dbReference type="Pfam" id="PF04054"/>
    </source>
</evidence>
<feature type="domain" description="CCR4-Not complex component Not1 C-terminal" evidence="7">
    <location>
        <begin position="1353"/>
        <end position="1707"/>
    </location>
</feature>
<dbReference type="Pfam" id="PF16415">
    <property type="entry name" value="CNOT1_CAF1_bind"/>
    <property type="match status" value="1"/>
</dbReference>
<dbReference type="EMBL" id="JH993062">
    <property type="protein sequence ID" value="EKX37248.1"/>
    <property type="molecule type" value="Genomic_DNA"/>
</dbReference>
<evidence type="ECO:0000256" key="3">
    <source>
        <dbReference type="ARBA" id="ARBA00023015"/>
    </source>
</evidence>
<dbReference type="Pfam" id="PF16417">
    <property type="entry name" value="CNOT1_TTP_bind"/>
    <property type="match status" value="1"/>
</dbReference>
<dbReference type="GO" id="GO:0000289">
    <property type="term" value="P:nuclear-transcribed mRNA poly(A) tail shortening"/>
    <property type="evidence" value="ECO:0007669"/>
    <property type="project" value="UniProtKB-ARBA"/>
</dbReference>
<dbReference type="GO" id="GO:0030015">
    <property type="term" value="C:CCR4-NOT core complex"/>
    <property type="evidence" value="ECO:0007669"/>
    <property type="project" value="InterPro"/>
</dbReference>
<feature type="compositionally biased region" description="Polar residues" evidence="6">
    <location>
        <begin position="246"/>
        <end position="274"/>
    </location>
</feature>
<evidence type="ECO:0000256" key="5">
    <source>
        <dbReference type="ARBA" id="ARBA00023242"/>
    </source>
</evidence>
<dbReference type="OrthoDB" id="1933107at2759"/>
<dbReference type="InterPro" id="IPR032191">
    <property type="entry name" value="CNOT1_CAF1_bind"/>
</dbReference>
<dbReference type="GO" id="GO:0000932">
    <property type="term" value="C:P-body"/>
    <property type="evidence" value="ECO:0007669"/>
    <property type="project" value="TreeGrafter"/>
</dbReference>
<dbReference type="Pfam" id="PF12842">
    <property type="entry name" value="DUF3819"/>
    <property type="match status" value="1"/>
</dbReference>
<dbReference type="InterPro" id="IPR032193">
    <property type="entry name" value="CNOT1_TTP_bind"/>
</dbReference>
<dbReference type="FunFam" id="1.25.40.180:FF:000012">
    <property type="entry name" value="Ccr4-Not transcription complex subunit"/>
    <property type="match status" value="1"/>
</dbReference>
<feature type="region of interest" description="Disordered" evidence="6">
    <location>
        <begin position="1714"/>
        <end position="1743"/>
    </location>
</feature>
<evidence type="ECO:0000259" key="9">
    <source>
        <dbReference type="Pfam" id="PF16415"/>
    </source>
</evidence>
<dbReference type="eggNOG" id="KOG1831">
    <property type="taxonomic scope" value="Eukaryota"/>
</dbReference>
<dbReference type="Gene3D" id="1.25.40.790">
    <property type="match status" value="1"/>
</dbReference>
<keyword evidence="14" id="KW-1185">Reference proteome</keyword>
<dbReference type="OMA" id="IDEYHCY"/>
<evidence type="ECO:0000259" key="11">
    <source>
        <dbReference type="Pfam" id="PF25097"/>
    </source>
</evidence>
<evidence type="ECO:0000256" key="1">
    <source>
        <dbReference type="ARBA" id="ARBA00004123"/>
    </source>
</evidence>
<evidence type="ECO:0008006" key="15">
    <source>
        <dbReference type="Google" id="ProtNLM"/>
    </source>
</evidence>
<dbReference type="CDD" id="cd20710">
    <property type="entry name" value="NOT1_connector"/>
    <property type="match status" value="1"/>
</dbReference>
<evidence type="ECO:0000259" key="10">
    <source>
        <dbReference type="Pfam" id="PF16417"/>
    </source>
</evidence>
<dbReference type="PANTHER" id="PTHR13162">
    <property type="entry name" value="CCR4-NOT TRANSCRIPTION COMPLEX"/>
    <property type="match status" value="1"/>
</dbReference>
<dbReference type="InterPro" id="IPR040398">
    <property type="entry name" value="Not1"/>
</dbReference>
<evidence type="ECO:0000256" key="4">
    <source>
        <dbReference type="ARBA" id="ARBA00023163"/>
    </source>
</evidence>
<feature type="region of interest" description="Disordered" evidence="6">
    <location>
        <begin position="232"/>
        <end position="304"/>
    </location>
</feature>
<dbReference type="InterPro" id="IPR055454">
    <property type="entry name" value="CNOT1-like_NOT1_connector"/>
</dbReference>
<keyword evidence="2" id="KW-0678">Repressor</keyword>
<dbReference type="PANTHER" id="PTHR13162:SF8">
    <property type="entry name" value="CCR4-NOT TRANSCRIPTION COMPLEX SUBUNIT 1"/>
    <property type="match status" value="1"/>
</dbReference>
<dbReference type="InterPro" id="IPR007196">
    <property type="entry name" value="CCR4-Not_Not1_C"/>
</dbReference>
<protein>
    <recommendedName>
        <fullName evidence="15">CCR4-Not complex component Not1 C-terminal domain-containing protein</fullName>
    </recommendedName>
</protein>
<dbReference type="HOGENOM" id="CLU_000286_2_1_1"/>
<feature type="domain" description="CCR4-NOT transcription complex subunit 1" evidence="8">
    <location>
        <begin position="725"/>
        <end position="866"/>
    </location>
</feature>
<dbReference type="EnsemblProtists" id="EKX37248">
    <property type="protein sequence ID" value="EKX37248"/>
    <property type="gene ID" value="GUITHDRAFT_165547"/>
</dbReference>
<organism evidence="12">
    <name type="scientific">Guillardia theta (strain CCMP2712)</name>
    <name type="common">Cryptophyte</name>
    <dbReference type="NCBI Taxonomy" id="905079"/>
    <lineage>
        <taxon>Eukaryota</taxon>
        <taxon>Cryptophyceae</taxon>
        <taxon>Pyrenomonadales</taxon>
        <taxon>Geminigeraceae</taxon>
        <taxon>Guillardia</taxon>
    </lineage>
</organism>
<dbReference type="Pfam" id="PF04054">
    <property type="entry name" value="Not1"/>
    <property type="match status" value="1"/>
</dbReference>
<feature type="domain" description="CCR4-NOT transcription complex subunit 1 TTP binding" evidence="10">
    <location>
        <begin position="60"/>
        <end position="232"/>
    </location>
</feature>
<evidence type="ECO:0000256" key="2">
    <source>
        <dbReference type="ARBA" id="ARBA00022491"/>
    </source>
</evidence>
<feature type="domain" description="CCR4-NOT transcription complex subunit 1-like NOT1 connector" evidence="11">
    <location>
        <begin position="985"/>
        <end position="1168"/>
    </location>
</feature>
<dbReference type="GO" id="GO:0060090">
    <property type="term" value="F:molecular adaptor activity"/>
    <property type="evidence" value="ECO:0007669"/>
    <property type="project" value="TreeGrafter"/>
</dbReference>
<dbReference type="GeneID" id="17293990"/>
<proteinExistence type="predicted"/>
<accession>L1ILV6</accession>
<dbReference type="GO" id="GO:0005634">
    <property type="term" value="C:nucleus"/>
    <property type="evidence" value="ECO:0007669"/>
    <property type="project" value="UniProtKB-SubCell"/>
</dbReference>
<keyword evidence="4" id="KW-0804">Transcription</keyword>
<gene>
    <name evidence="12" type="ORF">GUITHDRAFT_165547</name>
</gene>
<evidence type="ECO:0000256" key="6">
    <source>
        <dbReference type="SAM" id="MobiDB-lite"/>
    </source>
</evidence>
<reference evidence="12 14" key="1">
    <citation type="journal article" date="2012" name="Nature">
        <title>Algal genomes reveal evolutionary mosaicism and the fate of nucleomorphs.</title>
        <authorList>
            <consortium name="DOE Joint Genome Institute"/>
            <person name="Curtis B.A."/>
            <person name="Tanifuji G."/>
            <person name="Burki F."/>
            <person name="Gruber A."/>
            <person name="Irimia M."/>
            <person name="Maruyama S."/>
            <person name="Arias M.C."/>
            <person name="Ball S.G."/>
            <person name="Gile G.H."/>
            <person name="Hirakawa Y."/>
            <person name="Hopkins J.F."/>
            <person name="Kuo A."/>
            <person name="Rensing S.A."/>
            <person name="Schmutz J."/>
            <person name="Symeonidi A."/>
            <person name="Elias M."/>
            <person name="Eveleigh R.J."/>
            <person name="Herman E.K."/>
            <person name="Klute M.J."/>
            <person name="Nakayama T."/>
            <person name="Obornik M."/>
            <person name="Reyes-Prieto A."/>
            <person name="Armbrust E.V."/>
            <person name="Aves S.J."/>
            <person name="Beiko R.G."/>
            <person name="Coutinho P."/>
            <person name="Dacks J.B."/>
            <person name="Durnford D.G."/>
            <person name="Fast N.M."/>
            <person name="Green B.R."/>
            <person name="Grisdale C.J."/>
            <person name="Hempel F."/>
            <person name="Henrissat B."/>
            <person name="Hoppner M.P."/>
            <person name="Ishida K."/>
            <person name="Kim E."/>
            <person name="Koreny L."/>
            <person name="Kroth P.G."/>
            <person name="Liu Y."/>
            <person name="Malik S.B."/>
            <person name="Maier U.G."/>
            <person name="McRose D."/>
            <person name="Mock T."/>
            <person name="Neilson J.A."/>
            <person name="Onodera N.T."/>
            <person name="Poole A.M."/>
            <person name="Pritham E.J."/>
            <person name="Richards T.A."/>
            <person name="Rocap G."/>
            <person name="Roy S.W."/>
            <person name="Sarai C."/>
            <person name="Schaack S."/>
            <person name="Shirato S."/>
            <person name="Slamovits C.H."/>
            <person name="Spencer D.F."/>
            <person name="Suzuki S."/>
            <person name="Worden A.Z."/>
            <person name="Zauner S."/>
            <person name="Barry K."/>
            <person name="Bell C."/>
            <person name="Bharti A.K."/>
            <person name="Crow J.A."/>
            <person name="Grimwood J."/>
            <person name="Kramer R."/>
            <person name="Lindquist E."/>
            <person name="Lucas S."/>
            <person name="Salamov A."/>
            <person name="McFadden G.I."/>
            <person name="Lane C.E."/>
            <person name="Keeling P.J."/>
            <person name="Gray M.W."/>
            <person name="Grigoriev I.V."/>
            <person name="Archibald J.M."/>
        </authorList>
    </citation>
    <scope>NUCLEOTIDE SEQUENCE</scope>
    <source>
        <strain evidence="12 14">CCMP2712</strain>
    </source>
</reference>
<evidence type="ECO:0000313" key="14">
    <source>
        <dbReference type="Proteomes" id="UP000011087"/>
    </source>
</evidence>
<reference evidence="14" key="2">
    <citation type="submission" date="2012-11" db="EMBL/GenBank/DDBJ databases">
        <authorList>
            <person name="Kuo A."/>
            <person name="Curtis B.A."/>
            <person name="Tanifuji G."/>
            <person name="Burki F."/>
            <person name="Gruber A."/>
            <person name="Irimia M."/>
            <person name="Maruyama S."/>
            <person name="Arias M.C."/>
            <person name="Ball S.G."/>
            <person name="Gile G.H."/>
            <person name="Hirakawa Y."/>
            <person name="Hopkins J.F."/>
            <person name="Rensing S.A."/>
            <person name="Schmutz J."/>
            <person name="Symeonidi A."/>
            <person name="Elias M."/>
            <person name="Eveleigh R.J."/>
            <person name="Herman E.K."/>
            <person name="Klute M.J."/>
            <person name="Nakayama T."/>
            <person name="Obornik M."/>
            <person name="Reyes-Prieto A."/>
            <person name="Armbrust E.V."/>
            <person name="Aves S.J."/>
            <person name="Beiko R.G."/>
            <person name="Coutinho P."/>
            <person name="Dacks J.B."/>
            <person name="Durnford D.G."/>
            <person name="Fast N.M."/>
            <person name="Green B.R."/>
            <person name="Grisdale C."/>
            <person name="Hempe F."/>
            <person name="Henrissat B."/>
            <person name="Hoppner M.P."/>
            <person name="Ishida K.-I."/>
            <person name="Kim E."/>
            <person name="Koreny L."/>
            <person name="Kroth P.G."/>
            <person name="Liu Y."/>
            <person name="Malik S.-B."/>
            <person name="Maier U.G."/>
            <person name="McRose D."/>
            <person name="Mock T."/>
            <person name="Neilson J.A."/>
            <person name="Onodera N.T."/>
            <person name="Poole A.M."/>
            <person name="Pritham E.J."/>
            <person name="Richards T.A."/>
            <person name="Rocap G."/>
            <person name="Roy S.W."/>
            <person name="Sarai C."/>
            <person name="Schaack S."/>
            <person name="Shirato S."/>
            <person name="Slamovits C.H."/>
            <person name="Spencer D.F."/>
            <person name="Suzuki S."/>
            <person name="Worden A.Z."/>
            <person name="Zauner S."/>
            <person name="Barry K."/>
            <person name="Bell C."/>
            <person name="Bharti A.K."/>
            <person name="Crow J.A."/>
            <person name="Grimwood J."/>
            <person name="Kramer R."/>
            <person name="Lindquist E."/>
            <person name="Lucas S."/>
            <person name="Salamov A."/>
            <person name="McFadden G.I."/>
            <person name="Lane C.E."/>
            <person name="Keeling P.J."/>
            <person name="Gray M.W."/>
            <person name="Grigoriev I.V."/>
            <person name="Archibald J.M."/>
        </authorList>
    </citation>
    <scope>NUCLEOTIDE SEQUENCE</scope>
    <source>
        <strain evidence="14">CCMP2712</strain>
    </source>
</reference>
<feature type="domain" description="CCR4-NOT transcription complex subunit 1 CAF1-binding" evidence="9">
    <location>
        <begin position="407"/>
        <end position="629"/>
    </location>
</feature>
<name>L1ILV6_GUITC</name>
<dbReference type="STRING" id="905079.L1ILV6"/>
<dbReference type="Gene3D" id="1.25.40.800">
    <property type="match status" value="1"/>
</dbReference>
<dbReference type="FunFam" id="1.25.40.840:FF:000003">
    <property type="entry name" value="Transcription regulator"/>
    <property type="match status" value="1"/>
</dbReference>
<dbReference type="KEGG" id="gtt:GUITHDRAFT_165547"/>
<sequence>MNAKPGPSVPMEYASALLQLRRPKSGDWFKNHREEPWANMVDQAEKATVEQAFSHKRRNRKCLANRDRPKGQPSALFAQDIEEEANSHFQRIYTSEMQIEGVVQMLKGFKASSNQREQEVFACMIHNLFDEYRFFPRYPERELLITGKLFGSLIQHQLVSSITLGIALRYVLEALRKPLRSNMFKFGMCALEQFKARLVEWPQYCHHILQIAHIRQSHEELIDYIQRALSSSGAARPTTPHEQGPVPSSQGLTSGTGQPQVSQAPSISNTQQSAAVAPNVVPGSMKQGMDFSQDYPQSTPVSVPSTSSVTQAQVNAYGAFNDQTSGGSSFAGFVQGFSQESNQTNFANLQNFVADINSGSNSSQEAAPTVDMRSAAVQNTLSVVSGAHAFGVTTNVDVLLQRANPVVQPDTAQQDKIHFIFNNLSNTNLEQKEKDLLATITDAHVPWLQQYVVVKRAAQESNYLSLYCQFVDRLDKKVSQFVKGVIRCTIDNIKILLGEDKVTSSVSLRSLLKNLGSWLGMLTLQKNKPILQRDLDLKQLVIDAYEKGRLIAVVPFIAKVLENVSNSRIFKPPNPWTMLILGLLAEIHPMTDLKLNVKFEVEVLCKNLNKDLKDIKPSCVLKNRTTVKEGNPDWNVRGADSGLGSIKPLPTVPDQRLLAAAAGISAASSQANVATSGGQGAAPGGSKDDLNLQGVPQSVDQSIQNLNISNYITINPSIAIFQQYPNLVSAVIQAVTQAIKEIVSPVVDRSVTIACITTRELVSKDFALEQDEQQLKAAAHMMVQNLAGSLALVTSKEPLRHTMCNQLRAILNKTNLFDSSLIEQAAQLVANDNLDLGCNIIEKAATEKAVRDIDVTLDLALLHRRKLGTPFHDALVQVQQWLPILPESLRPKAGPHQKRVYEDFMRLPRDRVAHQAATQPTATGATEPNLRGFAEGGNMPMQSNLPASGMHMPVQNQQTEHLRVALDKCMVCLTKAEEVVTRNPQLAATSLNSLPQVHEIQQLLMQSFAVITQSVVREEVAVAYGHKLFRRIYDNSKFGRCQLGVDWLCAGLVLIGDVTKRLPKELMNWLLHVDPDTKLNRELTVTLVQNRFLNLNSPEYVKEMVKAIETRGLAAMDCVMYTIQQCLLEKRIINTSDCARLLDALTKLAQSNRKPPESLLKLLEDARNIARGIPILPQGADAKGKSYDPRVVAGLLSASCKPKDTQDPPGLRDQISYTLDQWVVTIQTNDERSVLQSITLLLQQGWLKGDEVTDRFFRICIEICIDRCTAALSDPSIPPNVSYSQPDALAKLVLVLVRCYDDWSRSTTLSKNGMVNKFLAAYVRVLHNAQAERKYQLNQKPFHRLFLRLLLELTEAIGDSIVFALADVLHAVQPRLVPSFSFSWLELASHKSMMPKLLQSSNKKGWMPFQRLLVGLFRYLEPYLRSAELHEPIKVLYKGTLRVLLVLLHDFPEFLCEFHASFCDVIPPSCIQLRNLILSAFPRNMTLPDPFTPQLKVDLLPEIHKPPIILSNFTSILAQTGNLKSDLDNFLKGRGRDSFLQELPLTLLLTSPVEAAAAGTKYNVPLINSLVLYVAASAISQNGSVQGKTPSIGGASLELFVKLSRDLDTEGRYLFFNAIANQLRYPNSHTHYLSCVLLNLFQASQDKEIVREQVTRVLIERLIVNKPHPWGLLITFIELIKNSTYDIWRHDFVRSSKEIEQLFQSVARFCLPQQGGGSGGSQGTSNAPGLSDMPALRGQGASQ</sequence>
<dbReference type="InterPro" id="IPR038535">
    <property type="entry name" value="CNOT1_TTP_bind_sf"/>
</dbReference>